<proteinExistence type="predicted"/>
<dbReference type="EMBL" id="GGEC01082830">
    <property type="protein sequence ID" value="MBX63314.1"/>
    <property type="molecule type" value="Transcribed_RNA"/>
</dbReference>
<evidence type="ECO:0000313" key="1">
    <source>
        <dbReference type="EMBL" id="MBX63314.1"/>
    </source>
</evidence>
<dbReference type="AlphaFoldDB" id="A0A2P2Q8P0"/>
<sequence length="52" mass="5974">MKALKRMRRDYKKATIKIYVAYSLSAMENMNLVTFTHRAANQVLDGLLLTPS</sequence>
<reference evidence="1" key="1">
    <citation type="submission" date="2018-02" db="EMBL/GenBank/DDBJ databases">
        <title>Rhizophora mucronata_Transcriptome.</title>
        <authorList>
            <person name="Meera S.P."/>
            <person name="Sreeshan A."/>
            <person name="Augustine A."/>
        </authorList>
    </citation>
    <scope>NUCLEOTIDE SEQUENCE</scope>
    <source>
        <tissue evidence="1">Leaf</tissue>
    </source>
</reference>
<name>A0A2P2Q8P0_RHIMU</name>
<accession>A0A2P2Q8P0</accession>
<organism evidence="1">
    <name type="scientific">Rhizophora mucronata</name>
    <name type="common">Asiatic mangrove</name>
    <dbReference type="NCBI Taxonomy" id="61149"/>
    <lineage>
        <taxon>Eukaryota</taxon>
        <taxon>Viridiplantae</taxon>
        <taxon>Streptophyta</taxon>
        <taxon>Embryophyta</taxon>
        <taxon>Tracheophyta</taxon>
        <taxon>Spermatophyta</taxon>
        <taxon>Magnoliopsida</taxon>
        <taxon>eudicotyledons</taxon>
        <taxon>Gunneridae</taxon>
        <taxon>Pentapetalae</taxon>
        <taxon>rosids</taxon>
        <taxon>fabids</taxon>
        <taxon>Malpighiales</taxon>
        <taxon>Rhizophoraceae</taxon>
        <taxon>Rhizophora</taxon>
    </lineage>
</organism>
<protein>
    <submittedName>
        <fullName evidence="1">Uncharacterized protein</fullName>
    </submittedName>
</protein>